<evidence type="ECO:0000313" key="2">
    <source>
        <dbReference type="Proteomes" id="UP001183619"/>
    </source>
</evidence>
<dbReference type="Proteomes" id="UP001183619">
    <property type="component" value="Unassembled WGS sequence"/>
</dbReference>
<proteinExistence type="predicted"/>
<sequence>MRYVVLCCGVDTPDSLPVRGENIDVFQLGAIPSRAELKQLDTITRAILPEDPTPSLDDIAKQPDVAHLGAPQPAPQAQFLPTPLRVIVIGSDAALSAVVTRLMRADTLWAEVAYIPTDTTSPVARSWGLDDDAATFAFTAPAQPTPLIRDDAAIAVVGQASVTDKDNKEITAEIIVDDHVLLRHQSGKRNPVIGIFGARLVAMLDQPGIAAVILNTPREPVARGFFRRNLSHGTADPHSLATGRALQAGGENLTITIDGVSRPRPVTRVTFYRHLRDLQAVRRI</sequence>
<organism evidence="1 2">
    <name type="scientific">Corynebacterium felinum</name>
    <dbReference type="NCBI Taxonomy" id="131318"/>
    <lineage>
        <taxon>Bacteria</taxon>
        <taxon>Bacillati</taxon>
        <taxon>Actinomycetota</taxon>
        <taxon>Actinomycetes</taxon>
        <taxon>Mycobacteriales</taxon>
        <taxon>Corynebacteriaceae</taxon>
        <taxon>Corynebacterium</taxon>
    </lineage>
</organism>
<keyword evidence="2" id="KW-1185">Reference proteome</keyword>
<accession>A0ABU2B5M6</accession>
<comment type="caution">
    <text evidence="1">The sequence shown here is derived from an EMBL/GenBank/DDBJ whole genome shotgun (WGS) entry which is preliminary data.</text>
</comment>
<name>A0ABU2B5M6_9CORY</name>
<gene>
    <name evidence="1" type="ORF">J2S37_000451</name>
</gene>
<dbReference type="RefSeq" id="WP_277103840.1">
    <property type="nucleotide sequence ID" value="NZ_BAAAJS010000014.1"/>
</dbReference>
<evidence type="ECO:0000313" key="1">
    <source>
        <dbReference type="EMBL" id="MDR7353913.1"/>
    </source>
</evidence>
<reference evidence="1 2" key="1">
    <citation type="submission" date="2023-07" db="EMBL/GenBank/DDBJ databases">
        <title>Sequencing the genomes of 1000 actinobacteria strains.</title>
        <authorList>
            <person name="Klenk H.-P."/>
        </authorList>
    </citation>
    <scope>NUCLEOTIDE SEQUENCE [LARGE SCALE GENOMIC DNA]</scope>
    <source>
        <strain evidence="1 2">DSM 44508</strain>
    </source>
</reference>
<dbReference type="EMBL" id="JAVDYF010000001">
    <property type="protein sequence ID" value="MDR7353913.1"/>
    <property type="molecule type" value="Genomic_DNA"/>
</dbReference>
<protein>
    <submittedName>
        <fullName evidence="1">Uncharacterized protein</fullName>
    </submittedName>
</protein>